<dbReference type="Proteomes" id="UP001595685">
    <property type="component" value="Unassembled WGS sequence"/>
</dbReference>
<proteinExistence type="predicted"/>
<protein>
    <submittedName>
        <fullName evidence="2">Endonuclease domain-containing protein</fullName>
    </submittedName>
</protein>
<feature type="domain" description="DUF559" evidence="1">
    <location>
        <begin position="217"/>
        <end position="279"/>
    </location>
</feature>
<dbReference type="EMBL" id="JBHRWW010000020">
    <property type="protein sequence ID" value="MFC3690313.1"/>
    <property type="molecule type" value="Genomic_DNA"/>
</dbReference>
<sequence length="282" mass="31107">MPVVWDASVAAQHGIGRARLEGRSFVRVTASAYLPVEQADDLRLRCRALQHVRPDAVMSRWTAAGLLGLPHPPTRRDEPLHAVVPTGTAPLRRSGVRSHQSPAPLTSVVLGGVRLTAPVRTWCDLARDGAGLHELVVVADGMAQRWPATVPALTAALTAGRGRRGVRTARRAVELVDPRAESAMESWVRVVLAEAGLPRPVPQLVVRDERSRFVARVDLAWPRHRLVLEYDGDHHRDRATWVKDLRRREELERLGWTVLVVTAVDVLSSPASVVRRVASRLV</sequence>
<dbReference type="RefSeq" id="WP_340293688.1">
    <property type="nucleotide sequence ID" value="NZ_JBBEOI010000117.1"/>
</dbReference>
<organism evidence="2 3">
    <name type="scientific">Aquipuribacter hungaricus</name>
    <dbReference type="NCBI Taxonomy" id="545624"/>
    <lineage>
        <taxon>Bacteria</taxon>
        <taxon>Bacillati</taxon>
        <taxon>Actinomycetota</taxon>
        <taxon>Actinomycetes</taxon>
        <taxon>Micrococcales</taxon>
        <taxon>Intrasporangiaceae</taxon>
        <taxon>Aquipuribacter</taxon>
    </lineage>
</organism>
<evidence type="ECO:0000313" key="3">
    <source>
        <dbReference type="Proteomes" id="UP001595685"/>
    </source>
</evidence>
<keyword evidence="3" id="KW-1185">Reference proteome</keyword>
<evidence type="ECO:0000259" key="1">
    <source>
        <dbReference type="Pfam" id="PF04480"/>
    </source>
</evidence>
<dbReference type="InterPro" id="IPR007569">
    <property type="entry name" value="DUF559"/>
</dbReference>
<gene>
    <name evidence="2" type="ORF">ACFOLH_18350</name>
</gene>
<dbReference type="Pfam" id="PF04480">
    <property type="entry name" value="DUF559"/>
    <property type="match status" value="1"/>
</dbReference>
<dbReference type="SUPFAM" id="SSF52980">
    <property type="entry name" value="Restriction endonuclease-like"/>
    <property type="match status" value="1"/>
</dbReference>
<keyword evidence="2" id="KW-0540">Nuclease</keyword>
<name>A0ABV7WP31_9MICO</name>
<accession>A0ABV7WP31</accession>
<dbReference type="InterPro" id="IPR011335">
    <property type="entry name" value="Restrct_endonuc-II-like"/>
</dbReference>
<keyword evidence="2" id="KW-0255">Endonuclease</keyword>
<dbReference type="Gene3D" id="3.40.960.10">
    <property type="entry name" value="VSR Endonuclease"/>
    <property type="match status" value="1"/>
</dbReference>
<keyword evidence="2" id="KW-0378">Hydrolase</keyword>
<reference evidence="3" key="1">
    <citation type="journal article" date="2019" name="Int. J. Syst. Evol. Microbiol.">
        <title>The Global Catalogue of Microorganisms (GCM) 10K type strain sequencing project: providing services to taxonomists for standard genome sequencing and annotation.</title>
        <authorList>
            <consortium name="The Broad Institute Genomics Platform"/>
            <consortium name="The Broad Institute Genome Sequencing Center for Infectious Disease"/>
            <person name="Wu L."/>
            <person name="Ma J."/>
        </authorList>
    </citation>
    <scope>NUCLEOTIDE SEQUENCE [LARGE SCALE GENOMIC DNA]</scope>
    <source>
        <strain evidence="3">NCAIM B.02333</strain>
    </source>
</reference>
<dbReference type="GO" id="GO:0004519">
    <property type="term" value="F:endonuclease activity"/>
    <property type="evidence" value="ECO:0007669"/>
    <property type="project" value="UniProtKB-KW"/>
</dbReference>
<comment type="caution">
    <text evidence="2">The sequence shown here is derived from an EMBL/GenBank/DDBJ whole genome shotgun (WGS) entry which is preliminary data.</text>
</comment>
<evidence type="ECO:0000313" key="2">
    <source>
        <dbReference type="EMBL" id="MFC3690313.1"/>
    </source>
</evidence>